<sequence length="241" mass="26341">MKVAKKKYTDFMEGAPYSLKETISVIASSRVNPVSLAKFSSSLSLGTVVEDTADAMDSNLSAVINALGVSLMTPNGSTVAPYVMYHSGSTNADLFYQQIVSFVKTIANVDDSNKLVLDSINYDHLLAELISLGTVKVSYVYLTDGSFAIIMYRNPGALLSFAEVDKLYLSLKGQLTLDEFKKLFTPEVVKKVKHDVSTVPSVASGTLQKVLPLDTNFAKVIRHVDRLNKIYMTLNAQGMIH</sequence>
<accession>A0A4Y5FEW1</accession>
<proteinExistence type="predicted"/>
<name>A0A4Y5FEW1_9CAUD</name>
<keyword evidence="2" id="KW-1185">Reference proteome</keyword>
<gene>
    <name evidence="1" type="ORF">UCC3521_0093</name>
</gene>
<protein>
    <submittedName>
        <fullName evidence="1">Uncharacterized protein</fullName>
    </submittedName>
</protein>
<reference evidence="1 2" key="1">
    <citation type="submission" date="2019-02" db="EMBL/GenBank/DDBJ databases">
        <title>Isolation of virulent Lactobacillus brevis phages.</title>
        <authorList>
            <person name="Feyereisen M."/>
            <person name="Mahony J."/>
            <person name="O'Sullivan T."/>
            <person name="van Sinderen D."/>
        </authorList>
    </citation>
    <scope>NUCLEOTIDE SEQUENCE [LARGE SCALE GENOMIC DNA]</scope>
</reference>
<organism evidence="1 2">
    <name type="scientific">Lactobacillus phage 3-521</name>
    <dbReference type="NCBI Taxonomy" id="2510943"/>
    <lineage>
        <taxon>Viruses</taxon>
        <taxon>Duplodnaviria</taxon>
        <taxon>Heunggongvirae</taxon>
        <taxon>Uroviricota</taxon>
        <taxon>Caudoviricetes</taxon>
        <taxon>Herelleviridae</taxon>
        <taxon>Watanabevirus</taxon>
        <taxon>Watanabevirus wv3521</taxon>
    </lineage>
</organism>
<dbReference type="Proteomes" id="UP000309991">
    <property type="component" value="Segment"/>
</dbReference>
<dbReference type="EMBL" id="MK504444">
    <property type="protein sequence ID" value="QBJ03631.1"/>
    <property type="molecule type" value="Genomic_DNA"/>
</dbReference>
<evidence type="ECO:0000313" key="2">
    <source>
        <dbReference type="Proteomes" id="UP000309991"/>
    </source>
</evidence>
<evidence type="ECO:0000313" key="1">
    <source>
        <dbReference type="EMBL" id="QBJ03631.1"/>
    </source>
</evidence>